<organism evidence="8 9">
    <name type="scientific">Crenobacter caeni</name>
    <dbReference type="NCBI Taxonomy" id="2705474"/>
    <lineage>
        <taxon>Bacteria</taxon>
        <taxon>Pseudomonadati</taxon>
        <taxon>Pseudomonadota</taxon>
        <taxon>Betaproteobacteria</taxon>
        <taxon>Neisseriales</taxon>
        <taxon>Neisseriaceae</taxon>
        <taxon>Crenobacter</taxon>
    </lineage>
</organism>
<dbReference type="GO" id="GO:0046872">
    <property type="term" value="F:metal ion binding"/>
    <property type="evidence" value="ECO:0007669"/>
    <property type="project" value="UniProtKB-KW"/>
</dbReference>
<dbReference type="InterPro" id="IPR001405">
    <property type="entry name" value="UPF0758"/>
</dbReference>
<evidence type="ECO:0000313" key="9">
    <source>
        <dbReference type="Proteomes" id="UP000482578"/>
    </source>
</evidence>
<keyword evidence="2" id="KW-0479">Metal-binding</keyword>
<comment type="caution">
    <text evidence="8">The sequence shown here is derived from an EMBL/GenBank/DDBJ whole genome shotgun (WGS) entry which is preliminary data.</text>
</comment>
<dbReference type="PANTHER" id="PTHR30471">
    <property type="entry name" value="DNA REPAIR PROTEIN RADC"/>
    <property type="match status" value="1"/>
</dbReference>
<keyword evidence="4" id="KW-0862">Zinc</keyword>
<dbReference type="Pfam" id="PF20582">
    <property type="entry name" value="UPF0758_N"/>
    <property type="match status" value="1"/>
</dbReference>
<dbReference type="AlphaFoldDB" id="A0A6B2KN42"/>
<evidence type="ECO:0000256" key="1">
    <source>
        <dbReference type="ARBA" id="ARBA00022670"/>
    </source>
</evidence>
<reference evidence="8 9" key="1">
    <citation type="submission" date="2020-02" db="EMBL/GenBank/DDBJ databases">
        <authorList>
            <person name="Yang Z."/>
        </authorList>
    </citation>
    <scope>NUCLEOTIDE SEQUENCE [LARGE SCALE GENOMIC DNA]</scope>
    <source>
        <strain evidence="8 9">HX-7-9</strain>
    </source>
</reference>
<comment type="similarity">
    <text evidence="6">Belongs to the UPF0758 family.</text>
</comment>
<evidence type="ECO:0000256" key="3">
    <source>
        <dbReference type="ARBA" id="ARBA00022801"/>
    </source>
</evidence>
<dbReference type="InterPro" id="IPR020891">
    <property type="entry name" value="UPF0758_CS"/>
</dbReference>
<feature type="domain" description="MPN" evidence="7">
    <location>
        <begin position="102"/>
        <end position="224"/>
    </location>
</feature>
<evidence type="ECO:0000256" key="6">
    <source>
        <dbReference type="RuleBase" id="RU003797"/>
    </source>
</evidence>
<dbReference type="GO" id="GO:0008237">
    <property type="term" value="F:metallopeptidase activity"/>
    <property type="evidence" value="ECO:0007669"/>
    <property type="project" value="UniProtKB-KW"/>
</dbReference>
<accession>A0A6B2KN42</accession>
<keyword evidence="5" id="KW-0482">Metalloprotease</keyword>
<name>A0A6B2KN42_9NEIS</name>
<keyword evidence="3" id="KW-0378">Hydrolase</keyword>
<evidence type="ECO:0000313" key="8">
    <source>
        <dbReference type="EMBL" id="NDV11580.1"/>
    </source>
</evidence>
<dbReference type="PANTHER" id="PTHR30471:SF3">
    <property type="entry name" value="UPF0758 PROTEIN YEES-RELATED"/>
    <property type="match status" value="1"/>
</dbReference>
<dbReference type="CDD" id="cd08071">
    <property type="entry name" value="MPN_DUF2466"/>
    <property type="match status" value="1"/>
</dbReference>
<dbReference type="Proteomes" id="UP000482578">
    <property type="component" value="Unassembled WGS sequence"/>
</dbReference>
<dbReference type="InterPro" id="IPR046778">
    <property type="entry name" value="UPF0758_N"/>
</dbReference>
<dbReference type="InterPro" id="IPR010994">
    <property type="entry name" value="RuvA_2-like"/>
</dbReference>
<keyword evidence="9" id="KW-1185">Reference proteome</keyword>
<keyword evidence="1" id="KW-0645">Protease</keyword>
<evidence type="ECO:0000256" key="4">
    <source>
        <dbReference type="ARBA" id="ARBA00022833"/>
    </source>
</evidence>
<dbReference type="Gene3D" id="1.10.150.20">
    <property type="entry name" value="5' to 3' exonuclease, C-terminal subdomain"/>
    <property type="match status" value="1"/>
</dbReference>
<dbReference type="NCBIfam" id="TIGR00608">
    <property type="entry name" value="radc"/>
    <property type="match status" value="1"/>
</dbReference>
<dbReference type="GO" id="GO:0006508">
    <property type="term" value="P:proteolysis"/>
    <property type="evidence" value="ECO:0007669"/>
    <property type="project" value="UniProtKB-KW"/>
</dbReference>
<protein>
    <submittedName>
        <fullName evidence="8">JAB domain-containing protein</fullName>
    </submittedName>
</protein>
<dbReference type="NCBIfam" id="NF000642">
    <property type="entry name" value="PRK00024.1"/>
    <property type="match status" value="1"/>
</dbReference>
<evidence type="ECO:0000256" key="5">
    <source>
        <dbReference type="ARBA" id="ARBA00023049"/>
    </source>
</evidence>
<evidence type="ECO:0000256" key="2">
    <source>
        <dbReference type="ARBA" id="ARBA00022723"/>
    </source>
</evidence>
<dbReference type="InterPro" id="IPR037518">
    <property type="entry name" value="MPN"/>
</dbReference>
<dbReference type="RefSeq" id="WP_163314860.1">
    <property type="nucleotide sequence ID" value="NZ_JAAGAA010000002.1"/>
</dbReference>
<dbReference type="Gene3D" id="3.40.140.10">
    <property type="entry name" value="Cytidine Deaminase, domain 2"/>
    <property type="match status" value="1"/>
</dbReference>
<dbReference type="InterPro" id="IPR025657">
    <property type="entry name" value="RadC_JAB"/>
</dbReference>
<dbReference type="PROSITE" id="PS50249">
    <property type="entry name" value="MPN"/>
    <property type="match status" value="1"/>
</dbReference>
<evidence type="ECO:0000259" key="7">
    <source>
        <dbReference type="PROSITE" id="PS50249"/>
    </source>
</evidence>
<dbReference type="SUPFAM" id="SSF47781">
    <property type="entry name" value="RuvA domain 2-like"/>
    <property type="match status" value="1"/>
</dbReference>
<sequence length="225" mass="24226">MAIADWPSDERPREKMLARGASALSDAELLAIFLRTGVPGVSALALARRLLARFGSLGALCRASEAELCMEPGVGRAKYAQLMAAHELTRRALAEQLSRADVLESPGAVRDYLRLLLGAREREVFVALFLNAAHEVLAVEEMFAGTLTETRVYPRELVRRALLHNAAALIVAHNHPSGRAEASMADVALTATLRDALALVDIALLDHFVVTAQAAVSLAESGRLR</sequence>
<dbReference type="EMBL" id="JAAGAA010000002">
    <property type="protein sequence ID" value="NDV11580.1"/>
    <property type="molecule type" value="Genomic_DNA"/>
</dbReference>
<dbReference type="Pfam" id="PF04002">
    <property type="entry name" value="RadC"/>
    <property type="match status" value="1"/>
</dbReference>
<proteinExistence type="inferred from homology"/>
<gene>
    <name evidence="8" type="ORF">GZH52_02050</name>
</gene>
<dbReference type="PROSITE" id="PS01302">
    <property type="entry name" value="UPF0758"/>
    <property type="match status" value="1"/>
</dbReference>